<dbReference type="Proteomes" id="UP000283841">
    <property type="component" value="Unassembled WGS sequence"/>
</dbReference>
<gene>
    <name evidence="7" type="ORF">C8Q69DRAFT_465239</name>
</gene>
<dbReference type="GeneID" id="39599750"/>
<evidence type="ECO:0000256" key="5">
    <source>
        <dbReference type="ARBA" id="ARBA00022840"/>
    </source>
</evidence>
<keyword evidence="4 7" id="KW-0418">Kinase</keyword>
<dbReference type="SMART" id="SM00220">
    <property type="entry name" value="S_TKc"/>
    <property type="match status" value="1"/>
</dbReference>
<keyword evidence="2" id="KW-0808">Transferase</keyword>
<dbReference type="SUPFAM" id="SSF56112">
    <property type="entry name" value="Protein kinase-like (PK-like)"/>
    <property type="match status" value="1"/>
</dbReference>
<reference evidence="7 8" key="1">
    <citation type="journal article" date="2018" name="Front. Microbiol.">
        <title>Genomic and genetic insights into a cosmopolitan fungus, Paecilomyces variotii (Eurotiales).</title>
        <authorList>
            <person name="Urquhart A.S."/>
            <person name="Mondo S.J."/>
            <person name="Makela M.R."/>
            <person name="Hane J.K."/>
            <person name="Wiebenga A."/>
            <person name="He G."/>
            <person name="Mihaltcheva S."/>
            <person name="Pangilinan J."/>
            <person name="Lipzen A."/>
            <person name="Barry K."/>
            <person name="de Vries R.P."/>
            <person name="Grigoriev I.V."/>
            <person name="Idnurm A."/>
        </authorList>
    </citation>
    <scope>NUCLEOTIDE SEQUENCE [LARGE SCALE GENOMIC DNA]</scope>
    <source>
        <strain evidence="7 8">CBS 101075</strain>
    </source>
</reference>
<dbReference type="AlphaFoldDB" id="A0A443HXF8"/>
<evidence type="ECO:0000313" key="8">
    <source>
        <dbReference type="Proteomes" id="UP000283841"/>
    </source>
</evidence>
<dbReference type="PANTHER" id="PTHR24058">
    <property type="entry name" value="DUAL SPECIFICITY PROTEIN KINASE"/>
    <property type="match status" value="1"/>
</dbReference>
<dbReference type="InterPro" id="IPR050494">
    <property type="entry name" value="Ser_Thr_dual-spec_kinase"/>
</dbReference>
<dbReference type="InterPro" id="IPR000719">
    <property type="entry name" value="Prot_kinase_dom"/>
</dbReference>
<protein>
    <submittedName>
        <fullName evidence="7">Kinase-like domain-containing protein</fullName>
    </submittedName>
</protein>
<dbReference type="Gene3D" id="1.10.510.10">
    <property type="entry name" value="Transferase(Phosphotransferase) domain 1"/>
    <property type="match status" value="1"/>
</dbReference>
<keyword evidence="5" id="KW-0067">ATP-binding</keyword>
<accession>A0A443HXF8</accession>
<keyword evidence="1" id="KW-0723">Serine/threonine-protein kinase</keyword>
<evidence type="ECO:0000256" key="1">
    <source>
        <dbReference type="ARBA" id="ARBA00022527"/>
    </source>
</evidence>
<evidence type="ECO:0000256" key="2">
    <source>
        <dbReference type="ARBA" id="ARBA00022679"/>
    </source>
</evidence>
<comment type="caution">
    <text evidence="7">The sequence shown here is derived from an EMBL/GenBank/DDBJ whole genome shotgun (WGS) entry which is preliminary data.</text>
</comment>
<dbReference type="GO" id="GO:0005524">
    <property type="term" value="F:ATP binding"/>
    <property type="evidence" value="ECO:0007669"/>
    <property type="project" value="UniProtKB-KW"/>
</dbReference>
<organism evidence="7 8">
    <name type="scientific">Byssochlamys spectabilis</name>
    <name type="common">Paecilomyces variotii</name>
    <dbReference type="NCBI Taxonomy" id="264951"/>
    <lineage>
        <taxon>Eukaryota</taxon>
        <taxon>Fungi</taxon>
        <taxon>Dikarya</taxon>
        <taxon>Ascomycota</taxon>
        <taxon>Pezizomycotina</taxon>
        <taxon>Eurotiomycetes</taxon>
        <taxon>Eurotiomycetidae</taxon>
        <taxon>Eurotiales</taxon>
        <taxon>Thermoascaceae</taxon>
        <taxon>Paecilomyces</taxon>
    </lineage>
</organism>
<feature type="domain" description="Protein kinase" evidence="6">
    <location>
        <begin position="13"/>
        <end position="334"/>
    </location>
</feature>
<evidence type="ECO:0000256" key="3">
    <source>
        <dbReference type="ARBA" id="ARBA00022741"/>
    </source>
</evidence>
<evidence type="ECO:0000259" key="6">
    <source>
        <dbReference type="PROSITE" id="PS50011"/>
    </source>
</evidence>
<dbReference type="PROSITE" id="PS50011">
    <property type="entry name" value="PROTEIN_KINASE_DOM"/>
    <property type="match status" value="1"/>
</dbReference>
<dbReference type="VEuPathDB" id="FungiDB:C8Q69DRAFT_465239"/>
<evidence type="ECO:0000256" key="4">
    <source>
        <dbReference type="ARBA" id="ARBA00022777"/>
    </source>
</evidence>
<keyword evidence="8" id="KW-1185">Reference proteome</keyword>
<dbReference type="Pfam" id="PF00069">
    <property type="entry name" value="Pkinase"/>
    <property type="match status" value="1"/>
</dbReference>
<keyword evidence="3" id="KW-0547">Nucleotide-binding</keyword>
<sequence length="338" mass="37995">MALNIGQIIKGKYKTYRLVDVLKVPTVFKARVLPDLGVKSTSAVVKTELGPEKICLKRERDNYRIPAITSCKYIRELCDVISSDSKELRAEKADSAINSLCLVFEWMDHDLRTVPSFEFRSNSDLPKIISKAVLSALALLSQFNAVHTDINPNNIFLSNIRGASPIVKVGDLGNMLSQGYNKIRLQSLPTRAPEVWRGLGCFHSSDVWSFGITLVHWLAQRPIFGAKDKIVENLTEAWCIAKIRRLVGPFGPPVNKPDYEEEFFIAEYLESTTFSHPDTGAETPFIKVGSLRQELERLPGPVVSPELLDFIEYLLVVDHTKRPTASEALQHPYLRSLD</sequence>
<dbReference type="GO" id="GO:0004674">
    <property type="term" value="F:protein serine/threonine kinase activity"/>
    <property type="evidence" value="ECO:0007669"/>
    <property type="project" value="UniProtKB-KW"/>
</dbReference>
<dbReference type="STRING" id="264951.A0A443HXF8"/>
<evidence type="ECO:0000313" key="7">
    <source>
        <dbReference type="EMBL" id="RWQ96424.1"/>
    </source>
</evidence>
<proteinExistence type="predicted"/>
<dbReference type="EMBL" id="RCNU01000004">
    <property type="protein sequence ID" value="RWQ96424.1"/>
    <property type="molecule type" value="Genomic_DNA"/>
</dbReference>
<name>A0A443HXF8_BYSSP</name>
<dbReference type="RefSeq" id="XP_028486069.1">
    <property type="nucleotide sequence ID" value="XM_028630473.1"/>
</dbReference>
<dbReference type="InterPro" id="IPR011009">
    <property type="entry name" value="Kinase-like_dom_sf"/>
</dbReference>